<evidence type="ECO:0000313" key="2">
    <source>
        <dbReference type="Proteomes" id="UP000789524"/>
    </source>
</evidence>
<name>A0A8J2R3R3_9NEOP</name>
<reference evidence="1" key="1">
    <citation type="submission" date="2021-09" db="EMBL/GenBank/DDBJ databases">
        <authorList>
            <person name="Martin H S."/>
        </authorList>
    </citation>
    <scope>NUCLEOTIDE SEQUENCE</scope>
</reference>
<gene>
    <name evidence="1" type="ORF">DCHRY22_LOCUS12503</name>
</gene>
<sequence>MIAVDGSSHHHLNNKIIQLTGTVFIREGLSEVVVIISVDMLSFCHWENDCCRWKLTSSPQQDNTTHRDRVHQRGAFRGTVFIREGLSEVVVIISVDMLSFCHWENDCCRWKLTSSPQQDNTTHRDRVHQRGAFRGTVFIREGLSEVVVIISVDMLSFCHWENDCCRWKLTSSPQQDNTTHRDRVHQRGAFRGTVFIREELSEVVVIISVDMLSFCHWENDCCRWKLTSSPQQQQDNTTHRDRVHQRGAFRGSRHYLSRHVCHSVTGRMIAVDGSSHHHLNNKIIQLTGTVFIREELSEVVVIISVDMLSFCHWENDCCRWKLTSSPQQQQDNTTHRDRVHQRGAFRGTVFIREELSEVVVIISVDMLSFCHWENDCCRWKLTSSPQQQQDNTTHRDRVHQRGAFRGTVFIREELSEVVVIISVDMLSFCHWENDCCRWKLTSSPQQQQDNTTHRDRVHQRGAFRGTVFIREGLSEVVVIISVDMLSFCHWENDCCRWKLTSSPQQQDNTTHRDRVHQRGTFRGTVFIREELSEVVVIISVDMLSFCHWENDCCRWKLTSSPQQDNITHRDRVHQRGTFRGTVFIREELSEVVVIISVDMLSFCHWENDCCRWKLTSSPQQDNITHRDRVHQRGTFRGTVFIREELSEVVVIISVDMLSFCHWENDCCRWKLTSSPQQQDNTTHRDRVHQRGTFRGTVFIREELSEVVVIISVDMLSFCHWENDCCRWKLTSSPQQQDNTTHRDRVHQRGTFRGTVFIREELSEVVVIISVDMLSFCHWENDCCRWKLTSSPQQQDNTTHRDRVHQRGTFRGSRHYLSRHVVSFCHWENDCCRWKLTSSPQQQDNTTHRDRVHQRGTFRGTVFIREELSEVVVIISVDMLSFCHWENDCCRWKLTSSPQQDNITHRDRVHQRGTFRGTVFIREELSEVVVIISVDMLSFCHWENDCCRWKLTSSPQQDNITHRDRVHQRGTFRGSRHYLSGHVVILSLGE</sequence>
<comment type="caution">
    <text evidence="1">The sequence shown here is derived from an EMBL/GenBank/DDBJ whole genome shotgun (WGS) entry which is preliminary data.</text>
</comment>
<dbReference type="EMBL" id="CAKASE010000076">
    <property type="protein sequence ID" value="CAG9577694.1"/>
    <property type="molecule type" value="Genomic_DNA"/>
</dbReference>
<proteinExistence type="predicted"/>
<protein>
    <submittedName>
        <fullName evidence="1">(African queen) hypothetical protein</fullName>
    </submittedName>
</protein>
<organism evidence="1 2">
    <name type="scientific">Danaus chrysippus</name>
    <name type="common">African queen</name>
    <dbReference type="NCBI Taxonomy" id="151541"/>
    <lineage>
        <taxon>Eukaryota</taxon>
        <taxon>Metazoa</taxon>
        <taxon>Ecdysozoa</taxon>
        <taxon>Arthropoda</taxon>
        <taxon>Hexapoda</taxon>
        <taxon>Insecta</taxon>
        <taxon>Pterygota</taxon>
        <taxon>Neoptera</taxon>
        <taxon>Endopterygota</taxon>
        <taxon>Lepidoptera</taxon>
        <taxon>Glossata</taxon>
        <taxon>Ditrysia</taxon>
        <taxon>Papilionoidea</taxon>
        <taxon>Nymphalidae</taxon>
        <taxon>Danainae</taxon>
        <taxon>Danaini</taxon>
        <taxon>Danaina</taxon>
        <taxon>Danaus</taxon>
        <taxon>Anosia</taxon>
    </lineage>
</organism>
<evidence type="ECO:0000313" key="1">
    <source>
        <dbReference type="EMBL" id="CAG9577694.1"/>
    </source>
</evidence>
<keyword evidence="2" id="KW-1185">Reference proteome</keyword>
<dbReference type="Proteomes" id="UP000789524">
    <property type="component" value="Unassembled WGS sequence"/>
</dbReference>
<dbReference type="AlphaFoldDB" id="A0A8J2R3R3"/>
<accession>A0A8J2R3R3</accession>